<dbReference type="InterPro" id="IPR037431">
    <property type="entry name" value="REX4_DEDDh_dom"/>
</dbReference>
<dbReference type="SUPFAM" id="SSF53098">
    <property type="entry name" value="Ribonuclease H-like"/>
    <property type="match status" value="1"/>
</dbReference>
<reference evidence="11 12" key="1">
    <citation type="journal article" date="2018" name="Evol. Lett.">
        <title>Horizontal gene cluster transfer increased hallucinogenic mushroom diversity.</title>
        <authorList>
            <person name="Reynolds H.T."/>
            <person name="Vijayakumar V."/>
            <person name="Gluck-Thaler E."/>
            <person name="Korotkin H.B."/>
            <person name="Matheny P.B."/>
            <person name="Slot J.C."/>
        </authorList>
    </citation>
    <scope>NUCLEOTIDE SEQUENCE [LARGE SCALE GENOMIC DNA]</scope>
    <source>
        <strain evidence="11 12">2629</strain>
    </source>
</reference>
<evidence type="ECO:0000259" key="10">
    <source>
        <dbReference type="SMART" id="SM00479"/>
    </source>
</evidence>
<dbReference type="PANTHER" id="PTHR12801:SF45">
    <property type="entry name" value="RNA EXONUCLEASE 4"/>
    <property type="match status" value="1"/>
</dbReference>
<keyword evidence="5" id="KW-0540">Nuclease</keyword>
<proteinExistence type="inferred from homology"/>
<evidence type="ECO:0000256" key="6">
    <source>
        <dbReference type="ARBA" id="ARBA00022801"/>
    </source>
</evidence>
<comment type="caution">
    <text evidence="11">The sequence shown here is derived from an EMBL/GenBank/DDBJ whole genome shotgun (WGS) entry which is preliminary data.</text>
</comment>
<dbReference type="InParanoid" id="A0A409V8C5"/>
<keyword evidence="7" id="KW-0269">Exonuclease</keyword>
<dbReference type="Proteomes" id="UP000284842">
    <property type="component" value="Unassembled WGS sequence"/>
</dbReference>
<evidence type="ECO:0000313" key="11">
    <source>
        <dbReference type="EMBL" id="PPQ62773.1"/>
    </source>
</evidence>
<dbReference type="GO" id="GO:0008408">
    <property type="term" value="F:3'-5' exonuclease activity"/>
    <property type="evidence" value="ECO:0007669"/>
    <property type="project" value="InterPro"/>
</dbReference>
<evidence type="ECO:0000256" key="2">
    <source>
        <dbReference type="ARBA" id="ARBA00010489"/>
    </source>
</evidence>
<evidence type="ECO:0000256" key="1">
    <source>
        <dbReference type="ARBA" id="ARBA00004123"/>
    </source>
</evidence>
<feature type="domain" description="Exonuclease" evidence="10">
    <location>
        <begin position="7"/>
        <end position="171"/>
    </location>
</feature>
<dbReference type="CDD" id="cd06144">
    <property type="entry name" value="REX4_like"/>
    <property type="match status" value="1"/>
</dbReference>
<dbReference type="PANTHER" id="PTHR12801">
    <property type="entry name" value="RNA EXONUCLEASE REXO1 / RECO3 FAMILY MEMBER-RELATED"/>
    <property type="match status" value="1"/>
</dbReference>
<dbReference type="GO" id="GO:0005634">
    <property type="term" value="C:nucleus"/>
    <property type="evidence" value="ECO:0007669"/>
    <property type="project" value="UniProtKB-SubCell"/>
</dbReference>
<name>A0A409V8C5_9AGAR</name>
<dbReference type="GO" id="GO:0006364">
    <property type="term" value="P:rRNA processing"/>
    <property type="evidence" value="ECO:0007669"/>
    <property type="project" value="UniProtKB-KW"/>
</dbReference>
<evidence type="ECO:0000313" key="12">
    <source>
        <dbReference type="Proteomes" id="UP000284842"/>
    </source>
</evidence>
<dbReference type="Gene3D" id="3.30.420.10">
    <property type="entry name" value="Ribonuclease H-like superfamily/Ribonuclease H"/>
    <property type="match status" value="1"/>
</dbReference>
<evidence type="ECO:0000256" key="9">
    <source>
        <dbReference type="ARBA" id="ARBA00025599"/>
    </source>
</evidence>
<evidence type="ECO:0000256" key="5">
    <source>
        <dbReference type="ARBA" id="ARBA00022722"/>
    </source>
</evidence>
<keyword evidence="12" id="KW-1185">Reference proteome</keyword>
<dbReference type="OrthoDB" id="8191639at2759"/>
<dbReference type="EMBL" id="NHTK01006137">
    <property type="protein sequence ID" value="PPQ62773.1"/>
    <property type="molecule type" value="Genomic_DNA"/>
</dbReference>
<evidence type="ECO:0000256" key="8">
    <source>
        <dbReference type="ARBA" id="ARBA00023242"/>
    </source>
</evidence>
<protein>
    <recommendedName>
        <fullName evidence="3">RNA exonuclease 4</fullName>
    </recommendedName>
</protein>
<comment type="similarity">
    <text evidence="2">Belongs to the REXO4 family.</text>
</comment>
<evidence type="ECO:0000256" key="3">
    <source>
        <dbReference type="ARBA" id="ARBA00016937"/>
    </source>
</evidence>
<dbReference type="InterPro" id="IPR013520">
    <property type="entry name" value="Ribonucl_H"/>
</dbReference>
<dbReference type="GO" id="GO:0003676">
    <property type="term" value="F:nucleic acid binding"/>
    <property type="evidence" value="ECO:0007669"/>
    <property type="project" value="InterPro"/>
</dbReference>
<keyword evidence="4" id="KW-0698">rRNA processing</keyword>
<dbReference type="InterPro" id="IPR012337">
    <property type="entry name" value="RNaseH-like_sf"/>
</dbReference>
<gene>
    <name evidence="11" type="ORF">CVT24_000467</name>
</gene>
<evidence type="ECO:0000256" key="7">
    <source>
        <dbReference type="ARBA" id="ARBA00022839"/>
    </source>
</evidence>
<comment type="function">
    <text evidence="9">Exoribonuclease involved in ribosome biosynthesis. Involved in the processing of ITS1, the internal transcribed spacer localized between the 18S and 5.8S rRNAs.</text>
</comment>
<organism evidence="11 12">
    <name type="scientific">Panaeolus cyanescens</name>
    <dbReference type="NCBI Taxonomy" id="181874"/>
    <lineage>
        <taxon>Eukaryota</taxon>
        <taxon>Fungi</taxon>
        <taxon>Dikarya</taxon>
        <taxon>Basidiomycota</taxon>
        <taxon>Agaricomycotina</taxon>
        <taxon>Agaricomycetes</taxon>
        <taxon>Agaricomycetidae</taxon>
        <taxon>Agaricales</taxon>
        <taxon>Agaricineae</taxon>
        <taxon>Galeropsidaceae</taxon>
        <taxon>Panaeolus</taxon>
    </lineage>
</organism>
<dbReference type="AlphaFoldDB" id="A0A409V8C5"/>
<accession>A0A409V8C5</accession>
<keyword evidence="6" id="KW-0378">Hydrolase</keyword>
<dbReference type="InterPro" id="IPR047021">
    <property type="entry name" value="REXO1/3/4-like"/>
</dbReference>
<evidence type="ECO:0000256" key="4">
    <source>
        <dbReference type="ARBA" id="ARBA00022552"/>
    </source>
</evidence>
<sequence length="192" mass="21345">MAPPMERFVALSCINVGVGPGGTTNLLARVALVDYRGDVIFEKYVKPTSPVTDFRTAATGITPELLSSADAWTFDMIQQHVANLLVGKILVGHCLWNDLAVLGLPHPTVDTRDVALYMPFRNALKSTTVVGLRTLLWLLMNRRCQEGQLHPVENARASLDLYRSEETRWEMAISSANWPCLLPPSTFSRCYL</sequence>
<comment type="subcellular location">
    <subcellularLocation>
        <location evidence="1">Nucleus</location>
    </subcellularLocation>
</comment>
<dbReference type="Pfam" id="PF00929">
    <property type="entry name" value="RNase_T"/>
    <property type="match status" value="1"/>
</dbReference>
<keyword evidence="8" id="KW-0539">Nucleus</keyword>
<dbReference type="SMART" id="SM00479">
    <property type="entry name" value="EXOIII"/>
    <property type="match status" value="1"/>
</dbReference>
<dbReference type="InterPro" id="IPR036397">
    <property type="entry name" value="RNaseH_sf"/>
</dbReference>
<dbReference type="STRING" id="181874.A0A409V8C5"/>